<evidence type="ECO:0000256" key="5">
    <source>
        <dbReference type="ARBA" id="ARBA00023150"/>
    </source>
</evidence>
<dbReference type="SUPFAM" id="SSF63882">
    <property type="entry name" value="MoeA N-terminal region -like"/>
    <property type="match status" value="1"/>
</dbReference>
<comment type="similarity">
    <text evidence="3 7">Belongs to the MoeA family.</text>
</comment>
<keyword evidence="10" id="KW-1185">Reference proteome</keyword>
<dbReference type="InterPro" id="IPR005110">
    <property type="entry name" value="MoeA_linker/N"/>
</dbReference>
<dbReference type="GO" id="GO:0005829">
    <property type="term" value="C:cytosol"/>
    <property type="evidence" value="ECO:0007669"/>
    <property type="project" value="TreeGrafter"/>
</dbReference>
<dbReference type="InterPro" id="IPR036135">
    <property type="entry name" value="MoeA_linker/N_sf"/>
</dbReference>
<name>A0A2A9EKW4_9MICO</name>
<dbReference type="SMART" id="SM00852">
    <property type="entry name" value="MoCF_biosynth"/>
    <property type="match status" value="1"/>
</dbReference>
<dbReference type="OrthoDB" id="9804758at2"/>
<dbReference type="Pfam" id="PF03454">
    <property type="entry name" value="MoeA_C"/>
    <property type="match status" value="1"/>
</dbReference>
<evidence type="ECO:0000313" key="10">
    <source>
        <dbReference type="Proteomes" id="UP000222106"/>
    </source>
</evidence>
<gene>
    <name evidence="9" type="ORF">ATJ97_1393</name>
</gene>
<evidence type="ECO:0000256" key="4">
    <source>
        <dbReference type="ARBA" id="ARBA00022505"/>
    </source>
</evidence>
<dbReference type="Pfam" id="PF03453">
    <property type="entry name" value="MoeA_N"/>
    <property type="match status" value="1"/>
</dbReference>
<accession>A0A2A9EKW4</accession>
<keyword evidence="7" id="KW-0479">Metal-binding</keyword>
<protein>
    <recommendedName>
        <fullName evidence="7">Molybdopterin molybdenumtransferase</fullName>
        <ecNumber evidence="7">2.10.1.1</ecNumber>
    </recommendedName>
</protein>
<dbReference type="GO" id="GO:0061599">
    <property type="term" value="F:molybdopterin molybdotransferase activity"/>
    <property type="evidence" value="ECO:0007669"/>
    <property type="project" value="UniProtKB-UniRule"/>
</dbReference>
<dbReference type="PANTHER" id="PTHR10192:SF5">
    <property type="entry name" value="GEPHYRIN"/>
    <property type="match status" value="1"/>
</dbReference>
<dbReference type="InterPro" id="IPR005111">
    <property type="entry name" value="MoeA_C_domain_IV"/>
</dbReference>
<evidence type="ECO:0000259" key="8">
    <source>
        <dbReference type="SMART" id="SM00852"/>
    </source>
</evidence>
<keyword evidence="7 9" id="KW-0808">Transferase</keyword>
<dbReference type="GO" id="GO:0046872">
    <property type="term" value="F:metal ion binding"/>
    <property type="evidence" value="ECO:0007669"/>
    <property type="project" value="UniProtKB-UniRule"/>
</dbReference>
<dbReference type="Gene3D" id="3.40.980.10">
    <property type="entry name" value="MoaB/Mog-like domain"/>
    <property type="match status" value="1"/>
</dbReference>
<evidence type="ECO:0000313" key="9">
    <source>
        <dbReference type="EMBL" id="PFG38902.1"/>
    </source>
</evidence>
<comment type="pathway">
    <text evidence="2 7">Cofactor biosynthesis; molybdopterin biosynthesis.</text>
</comment>
<dbReference type="EMBL" id="PDJI01000004">
    <property type="protein sequence ID" value="PFG38902.1"/>
    <property type="molecule type" value="Genomic_DNA"/>
</dbReference>
<evidence type="ECO:0000256" key="7">
    <source>
        <dbReference type="RuleBase" id="RU365090"/>
    </source>
</evidence>
<dbReference type="UniPathway" id="UPA00344"/>
<dbReference type="NCBIfam" id="NF045515">
    <property type="entry name" value="Glp_gephyrin"/>
    <property type="match status" value="1"/>
</dbReference>
<dbReference type="EC" id="2.10.1.1" evidence="7"/>
<dbReference type="InterPro" id="IPR001453">
    <property type="entry name" value="MoaB/Mog_dom"/>
</dbReference>
<evidence type="ECO:0000256" key="2">
    <source>
        <dbReference type="ARBA" id="ARBA00005046"/>
    </source>
</evidence>
<dbReference type="InterPro" id="IPR038987">
    <property type="entry name" value="MoeA-like"/>
</dbReference>
<dbReference type="Pfam" id="PF00994">
    <property type="entry name" value="MoCF_biosynth"/>
    <property type="match status" value="1"/>
</dbReference>
<dbReference type="NCBIfam" id="TIGR00177">
    <property type="entry name" value="molyb_syn"/>
    <property type="match status" value="1"/>
</dbReference>
<sequence length="404" mass="41935">MRTVQEHLAACLAAVGPLPPLEVVLPDAVGCILAEDVLATSDLPVADLAATDGYAVRAADIAGARPDAPVTLRVIDELRAGAVDPIHLVPGTAVRIASGAPLPTAADAVVPIEQTDFGQATVAVRTASVEGENVRRRAEDLRAGEVVLPAGERVGARQVALLAAAGRGRVAVHPRPRVVIVSVGDELVEPGRRAEPGQVYDANGHALATAVQDAGAATYRVAAVPDARRELRETLEDQLVRADLVLTTGGLSYGGNDTVKEVLAPLGTVRFDNVAMWPGRQLGVGHVGDGTPIFALPGDPVAVQVAYETFVRPALRAMAGYADLYRDSVPAAVTDGWYSPSGRREFVRVHVTGSPAEGYRAAPVGAPASLLVSALARSNALAVVPEDVTDVRAGDRLHCLLLDS</sequence>
<dbReference type="AlphaFoldDB" id="A0A2A9EKW4"/>
<dbReference type="InterPro" id="IPR036425">
    <property type="entry name" value="MoaB/Mog-like_dom_sf"/>
</dbReference>
<dbReference type="SUPFAM" id="SSF53218">
    <property type="entry name" value="Molybdenum cofactor biosynthesis proteins"/>
    <property type="match status" value="1"/>
</dbReference>
<dbReference type="SUPFAM" id="SSF63867">
    <property type="entry name" value="MoeA C-terminal domain-like"/>
    <property type="match status" value="1"/>
</dbReference>
<keyword evidence="7" id="KW-0460">Magnesium</keyword>
<dbReference type="Proteomes" id="UP000222106">
    <property type="component" value="Unassembled WGS sequence"/>
</dbReference>
<reference evidence="9 10" key="1">
    <citation type="submission" date="2017-10" db="EMBL/GenBank/DDBJ databases">
        <title>Sequencing the genomes of 1000 actinobacteria strains.</title>
        <authorList>
            <person name="Klenk H.-P."/>
        </authorList>
    </citation>
    <scope>NUCLEOTIDE SEQUENCE [LARGE SCALE GENOMIC DNA]</scope>
    <source>
        <strain evidence="9 10">DSM 21838</strain>
    </source>
</reference>
<comment type="caution">
    <text evidence="9">The sequence shown here is derived from an EMBL/GenBank/DDBJ whole genome shotgun (WGS) entry which is preliminary data.</text>
</comment>
<keyword evidence="4 7" id="KW-0500">Molybdenum</keyword>
<comment type="function">
    <text evidence="1 7">Catalyzes the insertion of molybdate into adenylated molybdopterin with the concomitant release of AMP.</text>
</comment>
<comment type="cofactor">
    <cofactor evidence="7">
        <name>Mg(2+)</name>
        <dbReference type="ChEBI" id="CHEBI:18420"/>
    </cofactor>
</comment>
<dbReference type="RefSeq" id="WP_098483090.1">
    <property type="nucleotide sequence ID" value="NZ_PDJI01000004.1"/>
</dbReference>
<evidence type="ECO:0000256" key="3">
    <source>
        <dbReference type="ARBA" id="ARBA00010763"/>
    </source>
</evidence>
<dbReference type="InterPro" id="IPR036688">
    <property type="entry name" value="MoeA_C_domain_IV_sf"/>
</dbReference>
<dbReference type="CDD" id="cd00887">
    <property type="entry name" value="MoeA"/>
    <property type="match status" value="1"/>
</dbReference>
<keyword evidence="5 7" id="KW-0501">Molybdenum cofactor biosynthesis</keyword>
<comment type="catalytic activity">
    <reaction evidence="6">
        <text>adenylyl-molybdopterin + molybdate = Mo-molybdopterin + AMP + H(+)</text>
        <dbReference type="Rhea" id="RHEA:35047"/>
        <dbReference type="ChEBI" id="CHEBI:15378"/>
        <dbReference type="ChEBI" id="CHEBI:36264"/>
        <dbReference type="ChEBI" id="CHEBI:62727"/>
        <dbReference type="ChEBI" id="CHEBI:71302"/>
        <dbReference type="ChEBI" id="CHEBI:456215"/>
        <dbReference type="EC" id="2.10.1.1"/>
    </reaction>
</comment>
<evidence type="ECO:0000256" key="6">
    <source>
        <dbReference type="ARBA" id="ARBA00047317"/>
    </source>
</evidence>
<dbReference type="GO" id="GO:0006777">
    <property type="term" value="P:Mo-molybdopterin cofactor biosynthetic process"/>
    <property type="evidence" value="ECO:0007669"/>
    <property type="project" value="UniProtKB-UniRule"/>
</dbReference>
<dbReference type="Gene3D" id="2.170.190.11">
    <property type="entry name" value="Molybdopterin biosynthesis moea protein, domain 3"/>
    <property type="match status" value="1"/>
</dbReference>
<feature type="domain" description="MoaB/Mog" evidence="8">
    <location>
        <begin position="179"/>
        <end position="317"/>
    </location>
</feature>
<dbReference type="PANTHER" id="PTHR10192">
    <property type="entry name" value="MOLYBDOPTERIN BIOSYNTHESIS PROTEIN"/>
    <property type="match status" value="1"/>
</dbReference>
<organism evidence="9 10">
    <name type="scientific">Georgenia soli</name>
    <dbReference type="NCBI Taxonomy" id="638953"/>
    <lineage>
        <taxon>Bacteria</taxon>
        <taxon>Bacillati</taxon>
        <taxon>Actinomycetota</taxon>
        <taxon>Actinomycetes</taxon>
        <taxon>Micrococcales</taxon>
        <taxon>Bogoriellaceae</taxon>
        <taxon>Georgenia</taxon>
    </lineage>
</organism>
<dbReference type="Gene3D" id="2.40.340.10">
    <property type="entry name" value="MoeA, C-terminal, domain IV"/>
    <property type="match status" value="1"/>
</dbReference>
<proteinExistence type="inferred from homology"/>
<evidence type="ECO:0000256" key="1">
    <source>
        <dbReference type="ARBA" id="ARBA00002901"/>
    </source>
</evidence>
<dbReference type="Gene3D" id="3.90.105.10">
    <property type="entry name" value="Molybdopterin biosynthesis moea protein, domain 2"/>
    <property type="match status" value="1"/>
</dbReference>